<organism evidence="4 5">
    <name type="scientific">Aphis craccivora</name>
    <name type="common">Cowpea aphid</name>
    <dbReference type="NCBI Taxonomy" id="307492"/>
    <lineage>
        <taxon>Eukaryota</taxon>
        <taxon>Metazoa</taxon>
        <taxon>Ecdysozoa</taxon>
        <taxon>Arthropoda</taxon>
        <taxon>Hexapoda</taxon>
        <taxon>Insecta</taxon>
        <taxon>Pterygota</taxon>
        <taxon>Neoptera</taxon>
        <taxon>Paraneoptera</taxon>
        <taxon>Hemiptera</taxon>
        <taxon>Sternorrhyncha</taxon>
        <taxon>Aphidomorpha</taxon>
        <taxon>Aphidoidea</taxon>
        <taxon>Aphididae</taxon>
        <taxon>Aphidini</taxon>
        <taxon>Aphis</taxon>
        <taxon>Aphis</taxon>
    </lineage>
</organism>
<keyword evidence="2" id="KW-0812">Transmembrane</keyword>
<dbReference type="InterPro" id="IPR057191">
    <property type="entry name" value="DUF7869"/>
</dbReference>
<keyword evidence="2" id="KW-1133">Transmembrane helix</keyword>
<feature type="non-terminal residue" evidence="4">
    <location>
        <position position="1"/>
    </location>
</feature>
<feature type="transmembrane region" description="Helical" evidence="2">
    <location>
        <begin position="53"/>
        <end position="70"/>
    </location>
</feature>
<feature type="region of interest" description="Disordered" evidence="1">
    <location>
        <begin position="199"/>
        <end position="233"/>
    </location>
</feature>
<reference evidence="4 5" key="1">
    <citation type="submission" date="2019-08" db="EMBL/GenBank/DDBJ databases">
        <title>Whole genome of Aphis craccivora.</title>
        <authorList>
            <person name="Voronova N.V."/>
            <person name="Shulinski R.S."/>
            <person name="Bandarenka Y.V."/>
            <person name="Zhorov D.G."/>
            <person name="Warner D."/>
        </authorList>
    </citation>
    <scope>NUCLEOTIDE SEQUENCE [LARGE SCALE GENOMIC DNA]</scope>
    <source>
        <strain evidence="4">180601</strain>
        <tissue evidence="4">Whole Body</tissue>
    </source>
</reference>
<keyword evidence="2" id="KW-0472">Membrane</keyword>
<protein>
    <recommendedName>
        <fullName evidence="3">DUF7869 domain-containing protein</fullName>
    </recommendedName>
</protein>
<dbReference type="PANTHER" id="PTHR10773">
    <property type="entry name" value="DNA-DIRECTED RNA POLYMERASES I, II, AND III SUBUNIT RPABC2"/>
    <property type="match status" value="1"/>
</dbReference>
<evidence type="ECO:0000256" key="2">
    <source>
        <dbReference type="SAM" id="Phobius"/>
    </source>
</evidence>
<name>A0A6G0XC69_APHCR</name>
<comment type="caution">
    <text evidence="4">The sequence shown here is derived from an EMBL/GenBank/DDBJ whole genome shotgun (WGS) entry which is preliminary data.</text>
</comment>
<evidence type="ECO:0000313" key="5">
    <source>
        <dbReference type="Proteomes" id="UP000478052"/>
    </source>
</evidence>
<sequence>SERISHHATKVVQKKDATNDGLRARKILPQVVNIKTTSSKQNNQNITTISNNYNNIIITIIAFLIDLLLFKKTAETPQNRSFSQFENPTAENLEQVLLDFKDVNYDLDFLEKNDKNDSTIMDEIVNNMQIENSGFIQIDTLDIENNIVLENYSYTNADNVETGQYYVENEAITSVPNYEKEFVCIEAESMNTISISNNVEESGGQNETEHTISDCQPMEIEETKKPTRKRTRNSHLWKRNVKAAAKNKGEQYINASGIIVSPKVLKPPCTNCRFDCNSKLNLERRENIKKEFWAMVRHTKVVTPLYSMKTPNSKRIKNNLAYFLNINDSTIQERVCKRMFEATLVISDKMIRNSIGSLTSEGLDVLKHIDSFPRIPSHYLRAQTQREYIDGSLSVSTMYKLYVYYDLFNHQRNIGFFQPKKDQCTICVGWINKTTKEKEASREEYDAHILAKEQCREEKSKDSAKGREGIIKVCCYDLQAVLQTPCGDVNMFYYKRKLGVYNFTIYEISSRDGYCFVWNEEQANRGAIEMASCLWKYLNEANSIDIPIIFYSDNCAGQNKNKFIATLYMYATMKLNIPSITHKFLLCGHSQNEGDAMHACIEKEKKRCLKSGPIFVPEQWIPIISLARKGEPYKVNQMGTEDMLDFKKLCSEIGNNFTVNSENEKVMWGKIKEFKTIAVRKVATRGRRPRALGDDLNLQQAYSKPPGITSLKKKYLISLCDANCIPNYYKPFYNNLNTNNCQTTEEEDE</sequence>
<accession>A0A6G0XC69</accession>
<proteinExistence type="predicted"/>
<gene>
    <name evidence="4" type="ORF">FWK35_00023545</name>
</gene>
<dbReference type="PANTHER" id="PTHR10773:SF19">
    <property type="match status" value="1"/>
</dbReference>
<evidence type="ECO:0000256" key="1">
    <source>
        <dbReference type="SAM" id="MobiDB-lite"/>
    </source>
</evidence>
<dbReference type="OrthoDB" id="6629246at2759"/>
<dbReference type="EMBL" id="VUJU01007973">
    <property type="protein sequence ID" value="KAF0737608.1"/>
    <property type="molecule type" value="Genomic_DNA"/>
</dbReference>
<dbReference type="Pfam" id="PF25273">
    <property type="entry name" value="DUF7869"/>
    <property type="match status" value="1"/>
</dbReference>
<keyword evidence="5" id="KW-1185">Reference proteome</keyword>
<evidence type="ECO:0000259" key="3">
    <source>
        <dbReference type="Pfam" id="PF25273"/>
    </source>
</evidence>
<feature type="non-terminal residue" evidence="4">
    <location>
        <position position="749"/>
    </location>
</feature>
<dbReference type="AlphaFoldDB" id="A0A6G0XC69"/>
<evidence type="ECO:0000313" key="4">
    <source>
        <dbReference type="EMBL" id="KAF0737608.1"/>
    </source>
</evidence>
<dbReference type="Proteomes" id="UP000478052">
    <property type="component" value="Unassembled WGS sequence"/>
</dbReference>
<feature type="domain" description="DUF7869" evidence="3">
    <location>
        <begin position="514"/>
        <end position="604"/>
    </location>
</feature>